<reference evidence="2" key="1">
    <citation type="journal article" date="2023" name="Mol. Phylogenet. Evol.">
        <title>Genome-scale phylogeny and comparative genomics of the fungal order Sordariales.</title>
        <authorList>
            <person name="Hensen N."/>
            <person name="Bonometti L."/>
            <person name="Westerberg I."/>
            <person name="Brannstrom I.O."/>
            <person name="Guillou S."/>
            <person name="Cros-Aarteil S."/>
            <person name="Calhoun S."/>
            <person name="Haridas S."/>
            <person name="Kuo A."/>
            <person name="Mondo S."/>
            <person name="Pangilinan J."/>
            <person name="Riley R."/>
            <person name="LaButti K."/>
            <person name="Andreopoulos B."/>
            <person name="Lipzen A."/>
            <person name="Chen C."/>
            <person name="Yan M."/>
            <person name="Daum C."/>
            <person name="Ng V."/>
            <person name="Clum A."/>
            <person name="Steindorff A."/>
            <person name="Ohm R.A."/>
            <person name="Martin F."/>
            <person name="Silar P."/>
            <person name="Natvig D.O."/>
            <person name="Lalanne C."/>
            <person name="Gautier V."/>
            <person name="Ament-Velasquez S.L."/>
            <person name="Kruys A."/>
            <person name="Hutchinson M.I."/>
            <person name="Powell A.J."/>
            <person name="Barry K."/>
            <person name="Miller A.N."/>
            <person name="Grigoriev I.V."/>
            <person name="Debuchy R."/>
            <person name="Gladieux P."/>
            <person name="Hiltunen Thoren M."/>
            <person name="Johannesson H."/>
        </authorList>
    </citation>
    <scope>NUCLEOTIDE SEQUENCE</scope>
    <source>
        <strain evidence="2">SMH4131-1</strain>
    </source>
</reference>
<protein>
    <submittedName>
        <fullName evidence="2">Uncharacterized protein</fullName>
    </submittedName>
</protein>
<gene>
    <name evidence="2" type="ORF">B0T19DRAFT_269661</name>
</gene>
<feature type="region of interest" description="Disordered" evidence="1">
    <location>
        <begin position="1"/>
        <end position="56"/>
    </location>
</feature>
<evidence type="ECO:0000313" key="3">
    <source>
        <dbReference type="Proteomes" id="UP001286456"/>
    </source>
</evidence>
<evidence type="ECO:0000256" key="1">
    <source>
        <dbReference type="SAM" id="MobiDB-lite"/>
    </source>
</evidence>
<dbReference type="AlphaFoldDB" id="A0AAE0I7J3"/>
<sequence length="938" mass="103583">MFIVSDESGVESPKSAASGHDRRQTLAAPASQSNPNSADTPCAPAKHHSTQPGQAPQPIKALDVAISLIKDLNAKRWDKETLDRIVQVLPSLLEAFGLKLELDARSDIIMHRGIRPMDVGVFVWQHEHRDQFQTSFRDLASSAALPPTTTDKTPDSTFNSDTDWSFVKTPAYTWLVESLHTRETWSQPSPDVMGVIGNEILRALLYATDWAFQERPYQMFPVTFMMDWDPVAFLSKQKYSASLGDALAGAITITGSSCDAQALTTAEYLSQIWPATGNYMMQLVTDAVKRGRTSLYCPAVKLPSGNELRARVSEAGFEVEMLGTADFIVEIGQQLGWLGAALRTSPFETGVATCFPSMFRVIREHWQTTPKSASARRSSKRPIDVDFKLYFDVISPDTTSAAKPGQCWHDMFRNPVLVSGYPIMAKPNQILGLEMPLNMVAGMNGSDRVTEFGGKVFIKGYSTMVVATKASQDGSILSWHYLYNPDGQRISYLSCDHGLPDVIENRDIGMAQLNHARHVVGWCDDCLYNAGSKHATYDIDGTGLPPPHAGCLLEKVTLSAGSIITGGVQFAVGVKDIPPHLTRSGYIPKLRWIATKYVLLWDEADKRGWLVNGISALLHLVRATLNHYKDDAFSSAFLLDFSKMQNPSGCTPTSAVEFLINERNRGLEIYGGRLEVSEASKVKQKGLGIHKQPFGEVETSLKKKREYTLLEDLVEQHYNNLEQIIEHQKQAARKGGASLKMRARKHLEGWDFAELATDHDPSPRVATLEAFGYGWVDFVRSIGAVALFGRGFGEILQPVEFRGMCPVWKTLPADKYYMAASVSDMNNITKKFGSALSTPPQPVHDLHWHCSWKSGCHAMSMSTARSLSTKMAPAERKEACAMSLCVYGQSRPRPSAGILPQVVEATCENQGSRRAEGQRRGCLWTQHHLGPPLAKQGG</sequence>
<reference evidence="2" key="2">
    <citation type="submission" date="2023-06" db="EMBL/GenBank/DDBJ databases">
        <authorList>
            <consortium name="Lawrence Berkeley National Laboratory"/>
            <person name="Haridas S."/>
            <person name="Hensen N."/>
            <person name="Bonometti L."/>
            <person name="Westerberg I."/>
            <person name="Brannstrom I.O."/>
            <person name="Guillou S."/>
            <person name="Cros-Aarteil S."/>
            <person name="Calhoun S."/>
            <person name="Kuo A."/>
            <person name="Mondo S."/>
            <person name="Pangilinan J."/>
            <person name="Riley R."/>
            <person name="Labutti K."/>
            <person name="Andreopoulos B."/>
            <person name="Lipzen A."/>
            <person name="Chen C."/>
            <person name="Yanf M."/>
            <person name="Daum C."/>
            <person name="Ng V."/>
            <person name="Clum A."/>
            <person name="Steindorff A."/>
            <person name="Ohm R."/>
            <person name="Martin F."/>
            <person name="Silar P."/>
            <person name="Natvig D."/>
            <person name="Lalanne C."/>
            <person name="Gautier V."/>
            <person name="Ament-Velasquez S.L."/>
            <person name="Kruys A."/>
            <person name="Hutchinson M.I."/>
            <person name="Powell A.J."/>
            <person name="Barry K."/>
            <person name="Miller A.N."/>
            <person name="Grigoriev I.V."/>
            <person name="Debuchy R."/>
            <person name="Gladieux P."/>
            <person name="Thoren M.H."/>
            <person name="Johannesson H."/>
        </authorList>
    </citation>
    <scope>NUCLEOTIDE SEQUENCE</scope>
    <source>
        <strain evidence="2">SMH4131-1</strain>
    </source>
</reference>
<evidence type="ECO:0000313" key="2">
    <source>
        <dbReference type="EMBL" id="KAK3319617.1"/>
    </source>
</evidence>
<feature type="compositionally biased region" description="Low complexity" evidence="1">
    <location>
        <begin position="27"/>
        <end position="38"/>
    </location>
</feature>
<proteinExistence type="predicted"/>
<dbReference type="Proteomes" id="UP001286456">
    <property type="component" value="Unassembled WGS sequence"/>
</dbReference>
<name>A0AAE0I7J3_9PEZI</name>
<keyword evidence="3" id="KW-1185">Reference proteome</keyword>
<comment type="caution">
    <text evidence="2">The sequence shown here is derived from an EMBL/GenBank/DDBJ whole genome shotgun (WGS) entry which is preliminary data.</text>
</comment>
<organism evidence="2 3">
    <name type="scientific">Cercophora scortea</name>
    <dbReference type="NCBI Taxonomy" id="314031"/>
    <lineage>
        <taxon>Eukaryota</taxon>
        <taxon>Fungi</taxon>
        <taxon>Dikarya</taxon>
        <taxon>Ascomycota</taxon>
        <taxon>Pezizomycotina</taxon>
        <taxon>Sordariomycetes</taxon>
        <taxon>Sordariomycetidae</taxon>
        <taxon>Sordariales</taxon>
        <taxon>Lasiosphaeriaceae</taxon>
        <taxon>Cercophora</taxon>
    </lineage>
</organism>
<dbReference type="EMBL" id="JAUEPO010000006">
    <property type="protein sequence ID" value="KAK3319617.1"/>
    <property type="molecule type" value="Genomic_DNA"/>
</dbReference>
<accession>A0AAE0I7J3</accession>